<keyword evidence="3" id="KW-1185">Reference proteome</keyword>
<organism evidence="2 3">
    <name type="scientific">Winogradskyella litorisediminis</name>
    <dbReference type="NCBI Taxonomy" id="1156618"/>
    <lineage>
        <taxon>Bacteria</taxon>
        <taxon>Pseudomonadati</taxon>
        <taxon>Bacteroidota</taxon>
        <taxon>Flavobacteriia</taxon>
        <taxon>Flavobacteriales</taxon>
        <taxon>Flavobacteriaceae</taxon>
        <taxon>Winogradskyella</taxon>
    </lineage>
</organism>
<sequence>MQDKNIDMVFRKEITDTIYDNNKIIYRYILKGESKAVTKNTNQYEIMIGTKLPSFSLKSIDGNVVTSDELLGKPLVINMWFTTCAPCIAEMPELNKIKADALNKEVQFFAVTYENNEKVTQFLEKKTFDFTHLVDAKDYCETFTNQFPINIFVNRNGIITDIKGGMPLIYDSKLKKITDKVNPKNFIKALEEIK</sequence>
<dbReference type="EMBL" id="JBHTJL010000009">
    <property type="protein sequence ID" value="MFD1063037.1"/>
    <property type="molecule type" value="Genomic_DNA"/>
</dbReference>
<dbReference type="InterPro" id="IPR050553">
    <property type="entry name" value="Thioredoxin_ResA/DsbE_sf"/>
</dbReference>
<evidence type="ECO:0000313" key="2">
    <source>
        <dbReference type="EMBL" id="MFD1063037.1"/>
    </source>
</evidence>
<dbReference type="SUPFAM" id="SSF52833">
    <property type="entry name" value="Thioredoxin-like"/>
    <property type="match status" value="1"/>
</dbReference>
<dbReference type="Pfam" id="PF08534">
    <property type="entry name" value="Redoxin"/>
    <property type="match status" value="1"/>
</dbReference>
<gene>
    <name evidence="2" type="ORF">ACFQ1Q_07245</name>
</gene>
<feature type="domain" description="Thioredoxin" evidence="1">
    <location>
        <begin position="46"/>
        <end position="194"/>
    </location>
</feature>
<accession>A0ABW3N5Z5</accession>
<comment type="caution">
    <text evidence="2">The sequence shown here is derived from an EMBL/GenBank/DDBJ whole genome shotgun (WGS) entry which is preliminary data.</text>
</comment>
<evidence type="ECO:0000259" key="1">
    <source>
        <dbReference type="PROSITE" id="PS51352"/>
    </source>
</evidence>
<dbReference type="PANTHER" id="PTHR42852">
    <property type="entry name" value="THIOL:DISULFIDE INTERCHANGE PROTEIN DSBE"/>
    <property type="match status" value="1"/>
</dbReference>
<dbReference type="PROSITE" id="PS51352">
    <property type="entry name" value="THIOREDOXIN_2"/>
    <property type="match status" value="1"/>
</dbReference>
<reference evidence="3" key="1">
    <citation type="journal article" date="2019" name="Int. J. Syst. Evol. Microbiol.">
        <title>The Global Catalogue of Microorganisms (GCM) 10K type strain sequencing project: providing services to taxonomists for standard genome sequencing and annotation.</title>
        <authorList>
            <consortium name="The Broad Institute Genomics Platform"/>
            <consortium name="The Broad Institute Genome Sequencing Center for Infectious Disease"/>
            <person name="Wu L."/>
            <person name="Ma J."/>
        </authorList>
    </citation>
    <scope>NUCLEOTIDE SEQUENCE [LARGE SCALE GENOMIC DNA]</scope>
    <source>
        <strain evidence="3">CCUG 62215</strain>
    </source>
</reference>
<dbReference type="PANTHER" id="PTHR42852:SF13">
    <property type="entry name" value="PROTEIN DIPZ"/>
    <property type="match status" value="1"/>
</dbReference>
<dbReference type="Proteomes" id="UP001597013">
    <property type="component" value="Unassembled WGS sequence"/>
</dbReference>
<evidence type="ECO:0000313" key="3">
    <source>
        <dbReference type="Proteomes" id="UP001597013"/>
    </source>
</evidence>
<dbReference type="CDD" id="cd02966">
    <property type="entry name" value="TlpA_like_family"/>
    <property type="match status" value="1"/>
</dbReference>
<dbReference type="RefSeq" id="WP_386129431.1">
    <property type="nucleotide sequence ID" value="NZ_JBHTJL010000009.1"/>
</dbReference>
<dbReference type="InterPro" id="IPR013766">
    <property type="entry name" value="Thioredoxin_domain"/>
</dbReference>
<name>A0ABW3N5Z5_9FLAO</name>
<dbReference type="InterPro" id="IPR013740">
    <property type="entry name" value="Redoxin"/>
</dbReference>
<dbReference type="InterPro" id="IPR036249">
    <property type="entry name" value="Thioredoxin-like_sf"/>
</dbReference>
<dbReference type="Gene3D" id="3.40.30.10">
    <property type="entry name" value="Glutaredoxin"/>
    <property type="match status" value="1"/>
</dbReference>
<proteinExistence type="predicted"/>
<protein>
    <submittedName>
        <fullName evidence="2">TlpA family protein disulfide reductase</fullName>
    </submittedName>
</protein>